<dbReference type="EMBL" id="KQ414868">
    <property type="protein sequence ID" value="KOC59981.1"/>
    <property type="molecule type" value="Genomic_DNA"/>
</dbReference>
<gene>
    <name evidence="1" type="ORF">WH47_09162</name>
</gene>
<sequence length="80" mass="9972">MTLLSEKDFLEKEYAIIQDRLIAQRSLYKGLKEEYESNRREAFLTKLKEFRRNRAAKIIQRNWRIYNARASYRKKWRSRK</sequence>
<evidence type="ECO:0000313" key="2">
    <source>
        <dbReference type="Proteomes" id="UP000053825"/>
    </source>
</evidence>
<accession>A0A0L7QNC2</accession>
<organism evidence="1 2">
    <name type="scientific">Habropoda laboriosa</name>
    <dbReference type="NCBI Taxonomy" id="597456"/>
    <lineage>
        <taxon>Eukaryota</taxon>
        <taxon>Metazoa</taxon>
        <taxon>Ecdysozoa</taxon>
        <taxon>Arthropoda</taxon>
        <taxon>Hexapoda</taxon>
        <taxon>Insecta</taxon>
        <taxon>Pterygota</taxon>
        <taxon>Neoptera</taxon>
        <taxon>Endopterygota</taxon>
        <taxon>Hymenoptera</taxon>
        <taxon>Apocrita</taxon>
        <taxon>Aculeata</taxon>
        <taxon>Apoidea</taxon>
        <taxon>Anthophila</taxon>
        <taxon>Apidae</taxon>
        <taxon>Habropoda</taxon>
    </lineage>
</organism>
<dbReference type="AlphaFoldDB" id="A0A0L7QNC2"/>
<name>A0A0L7QNC2_9HYME</name>
<proteinExistence type="predicted"/>
<reference evidence="1 2" key="1">
    <citation type="submission" date="2015-07" db="EMBL/GenBank/DDBJ databases">
        <title>The genome of Habropoda laboriosa.</title>
        <authorList>
            <person name="Pan H."/>
            <person name="Kapheim K."/>
        </authorList>
    </citation>
    <scope>NUCLEOTIDE SEQUENCE [LARGE SCALE GENOMIC DNA]</scope>
    <source>
        <strain evidence="1">0110345459</strain>
    </source>
</reference>
<protein>
    <submittedName>
        <fullName evidence="1">Uncharacterized protein</fullName>
    </submittedName>
</protein>
<keyword evidence="2" id="KW-1185">Reference proteome</keyword>
<dbReference type="PROSITE" id="PS50096">
    <property type="entry name" value="IQ"/>
    <property type="match status" value="1"/>
</dbReference>
<dbReference type="OrthoDB" id="536093at2759"/>
<dbReference type="Proteomes" id="UP000053825">
    <property type="component" value="Unassembled WGS sequence"/>
</dbReference>
<evidence type="ECO:0000313" key="1">
    <source>
        <dbReference type="EMBL" id="KOC59981.1"/>
    </source>
</evidence>